<dbReference type="PROSITE" id="PS00211">
    <property type="entry name" value="ABC_TRANSPORTER_1"/>
    <property type="match status" value="1"/>
</dbReference>
<evidence type="ECO:0000256" key="2">
    <source>
        <dbReference type="ARBA" id="ARBA00022448"/>
    </source>
</evidence>
<dbReference type="PANTHER" id="PTHR43820:SF4">
    <property type="entry name" value="HIGH-AFFINITY BRANCHED-CHAIN AMINO ACID TRANSPORT ATP-BINDING PROTEIN LIVF"/>
    <property type="match status" value="1"/>
</dbReference>
<evidence type="ECO:0000313" key="8">
    <source>
        <dbReference type="Proteomes" id="UP000630528"/>
    </source>
</evidence>
<dbReference type="RefSeq" id="WP_201173440.1">
    <property type="nucleotide sequence ID" value="NZ_JAEPWM010000006.1"/>
</dbReference>
<gene>
    <name evidence="7" type="ORF">JJB11_16065</name>
</gene>
<reference evidence="7" key="1">
    <citation type="journal article" date="2012" name="J. Microbiol. Biotechnol.">
        <title>Ramlibacter ginsenosidimutans sp. nov., with ginsenoside-converting activity.</title>
        <authorList>
            <person name="Wang L."/>
            <person name="An D.S."/>
            <person name="Kim S.G."/>
            <person name="Jin F.X."/>
            <person name="Kim S.C."/>
            <person name="Lee S.T."/>
            <person name="Im W.T."/>
        </authorList>
    </citation>
    <scope>NUCLEOTIDE SEQUENCE</scope>
    <source>
        <strain evidence="7">KACC 17527</strain>
    </source>
</reference>
<reference evidence="7" key="2">
    <citation type="submission" date="2021-01" db="EMBL/GenBank/DDBJ databases">
        <authorList>
            <person name="Kang M."/>
        </authorList>
    </citation>
    <scope>NUCLEOTIDE SEQUENCE</scope>
    <source>
        <strain evidence="7">KACC 17527</strain>
    </source>
</reference>
<dbReference type="GO" id="GO:0015658">
    <property type="term" value="F:branched-chain amino acid transmembrane transporter activity"/>
    <property type="evidence" value="ECO:0007669"/>
    <property type="project" value="TreeGrafter"/>
</dbReference>
<dbReference type="InterPro" id="IPR027417">
    <property type="entry name" value="P-loop_NTPase"/>
</dbReference>
<organism evidence="7 8">
    <name type="scientific">Ramlibacter ginsenosidimutans</name>
    <dbReference type="NCBI Taxonomy" id="502333"/>
    <lineage>
        <taxon>Bacteria</taxon>
        <taxon>Pseudomonadati</taxon>
        <taxon>Pseudomonadota</taxon>
        <taxon>Betaproteobacteria</taxon>
        <taxon>Burkholderiales</taxon>
        <taxon>Comamonadaceae</taxon>
        <taxon>Ramlibacter</taxon>
    </lineage>
</organism>
<evidence type="ECO:0000259" key="6">
    <source>
        <dbReference type="PROSITE" id="PS50893"/>
    </source>
</evidence>
<dbReference type="InterPro" id="IPR052156">
    <property type="entry name" value="BCAA_Transport_ATP-bd_LivF"/>
</dbReference>
<dbReference type="Gene3D" id="3.40.50.300">
    <property type="entry name" value="P-loop containing nucleotide triphosphate hydrolases"/>
    <property type="match status" value="1"/>
</dbReference>
<sequence>MTEALLSVRGLRSGYGPVEVLRGIDLDLHAGEIVALLGSNGAGKTTFNQTVSALVIARAGTVHFDGADITRAHYRDVVARGLIHVPEGRKIFPNLSVRENLELGSFTRARANRAVNLERVFALFPRLLERTGQHAGTLSGGEQQMLAIGRGLMAEPRLLILDEPSLGLSPLLVEELFGLIADLHRQGLAILLVEQNVAQSLAIAQRAYVLENGAIQFSGTSGELLATDRLRQAYLGV</sequence>
<feature type="domain" description="ABC transporter" evidence="6">
    <location>
        <begin position="6"/>
        <end position="237"/>
    </location>
</feature>
<keyword evidence="2" id="KW-0813">Transport</keyword>
<proteinExistence type="inferred from homology"/>
<dbReference type="InterPro" id="IPR017871">
    <property type="entry name" value="ABC_transporter-like_CS"/>
</dbReference>
<keyword evidence="4 7" id="KW-0067">ATP-binding</keyword>
<dbReference type="Proteomes" id="UP000630528">
    <property type="component" value="Unassembled WGS sequence"/>
</dbReference>
<dbReference type="CDD" id="cd03224">
    <property type="entry name" value="ABC_TM1139_LivF_branched"/>
    <property type="match status" value="1"/>
</dbReference>
<dbReference type="GO" id="GO:0016887">
    <property type="term" value="F:ATP hydrolysis activity"/>
    <property type="evidence" value="ECO:0007669"/>
    <property type="project" value="InterPro"/>
</dbReference>
<keyword evidence="8" id="KW-1185">Reference proteome</keyword>
<evidence type="ECO:0000256" key="3">
    <source>
        <dbReference type="ARBA" id="ARBA00022741"/>
    </source>
</evidence>
<dbReference type="InterPro" id="IPR003439">
    <property type="entry name" value="ABC_transporter-like_ATP-bd"/>
</dbReference>
<protein>
    <submittedName>
        <fullName evidence="7">ABC transporter ATP-binding protein</fullName>
    </submittedName>
</protein>
<keyword evidence="3" id="KW-0547">Nucleotide-binding</keyword>
<dbReference type="Pfam" id="PF00005">
    <property type="entry name" value="ABC_tran"/>
    <property type="match status" value="1"/>
</dbReference>
<dbReference type="AlphaFoldDB" id="A0A934TU45"/>
<keyword evidence="5" id="KW-0029">Amino-acid transport</keyword>
<dbReference type="GO" id="GO:0015807">
    <property type="term" value="P:L-amino acid transport"/>
    <property type="evidence" value="ECO:0007669"/>
    <property type="project" value="TreeGrafter"/>
</dbReference>
<evidence type="ECO:0000256" key="4">
    <source>
        <dbReference type="ARBA" id="ARBA00022840"/>
    </source>
</evidence>
<dbReference type="GO" id="GO:0005524">
    <property type="term" value="F:ATP binding"/>
    <property type="evidence" value="ECO:0007669"/>
    <property type="project" value="UniProtKB-KW"/>
</dbReference>
<dbReference type="SUPFAM" id="SSF52540">
    <property type="entry name" value="P-loop containing nucleoside triphosphate hydrolases"/>
    <property type="match status" value="1"/>
</dbReference>
<evidence type="ECO:0000256" key="5">
    <source>
        <dbReference type="ARBA" id="ARBA00022970"/>
    </source>
</evidence>
<dbReference type="EMBL" id="JAEPWM010000006">
    <property type="protein sequence ID" value="MBK6007616.1"/>
    <property type="molecule type" value="Genomic_DNA"/>
</dbReference>
<evidence type="ECO:0000256" key="1">
    <source>
        <dbReference type="ARBA" id="ARBA00005417"/>
    </source>
</evidence>
<comment type="caution">
    <text evidence="7">The sequence shown here is derived from an EMBL/GenBank/DDBJ whole genome shotgun (WGS) entry which is preliminary data.</text>
</comment>
<evidence type="ECO:0000313" key="7">
    <source>
        <dbReference type="EMBL" id="MBK6007616.1"/>
    </source>
</evidence>
<accession>A0A934TU45</accession>
<name>A0A934TU45_9BURK</name>
<dbReference type="PANTHER" id="PTHR43820">
    <property type="entry name" value="HIGH-AFFINITY BRANCHED-CHAIN AMINO ACID TRANSPORT ATP-BINDING PROTEIN LIVF"/>
    <property type="match status" value="1"/>
</dbReference>
<dbReference type="PROSITE" id="PS50893">
    <property type="entry name" value="ABC_TRANSPORTER_2"/>
    <property type="match status" value="1"/>
</dbReference>
<comment type="similarity">
    <text evidence="1">Belongs to the ABC transporter superfamily.</text>
</comment>